<dbReference type="InterPro" id="IPR051042">
    <property type="entry name" value="Repro_Hormone_Insulin-like"/>
</dbReference>
<evidence type="ECO:0000256" key="5">
    <source>
        <dbReference type="ARBA" id="ARBA00022702"/>
    </source>
</evidence>
<evidence type="ECO:0000313" key="10">
    <source>
        <dbReference type="Proteomes" id="UP001652581"/>
    </source>
</evidence>
<evidence type="ECO:0000256" key="3">
    <source>
        <dbReference type="ARBA" id="ARBA00022525"/>
    </source>
</evidence>
<evidence type="ECO:0000256" key="7">
    <source>
        <dbReference type="RuleBase" id="RU000406"/>
    </source>
</evidence>
<comment type="subcellular location">
    <subcellularLocation>
        <location evidence="1 7">Secreted</location>
    </subcellularLocation>
</comment>
<organism evidence="10 11">
    <name type="scientific">Vicugna pacos</name>
    <name type="common">Alpaca</name>
    <name type="synonym">Lama pacos</name>
    <dbReference type="NCBI Taxonomy" id="30538"/>
    <lineage>
        <taxon>Eukaryota</taxon>
        <taxon>Metazoa</taxon>
        <taxon>Chordata</taxon>
        <taxon>Craniata</taxon>
        <taxon>Vertebrata</taxon>
        <taxon>Euteleostomi</taxon>
        <taxon>Mammalia</taxon>
        <taxon>Eutheria</taxon>
        <taxon>Laurasiatheria</taxon>
        <taxon>Artiodactyla</taxon>
        <taxon>Tylopoda</taxon>
        <taxon>Camelidae</taxon>
        <taxon>Vicugna</taxon>
    </lineage>
</organism>
<evidence type="ECO:0000259" key="9">
    <source>
        <dbReference type="SMART" id="SM00078"/>
    </source>
</evidence>
<dbReference type="InterPro" id="IPR022352">
    <property type="entry name" value="Ins/IGF/rlx"/>
</dbReference>
<dbReference type="CDD" id="cd04365">
    <property type="entry name" value="IlGF_relaxin_like"/>
    <property type="match status" value="1"/>
</dbReference>
<dbReference type="Gene3D" id="1.10.100.10">
    <property type="entry name" value="Insulin-like"/>
    <property type="match status" value="1"/>
</dbReference>
<keyword evidence="10" id="KW-1185">Reference proteome</keyword>
<dbReference type="OrthoDB" id="9659760at2759"/>
<dbReference type="PRINTS" id="PR00276">
    <property type="entry name" value="INSULINFAMLY"/>
</dbReference>
<dbReference type="InterPro" id="IPR017100">
    <property type="entry name" value="Insulin-like_pep_6"/>
</dbReference>
<evidence type="ECO:0000256" key="1">
    <source>
        <dbReference type="ARBA" id="ARBA00004613"/>
    </source>
</evidence>
<dbReference type="Pfam" id="PF00049">
    <property type="entry name" value="Insulin"/>
    <property type="match status" value="1"/>
</dbReference>
<keyword evidence="3 7" id="KW-0964">Secreted</keyword>
<dbReference type="PANTHER" id="PTHR12004">
    <property type="entry name" value="RELAXIN"/>
    <property type="match status" value="1"/>
</dbReference>
<dbReference type="InterPro" id="IPR016179">
    <property type="entry name" value="Insulin-like"/>
</dbReference>
<proteinExistence type="inferred from homology"/>
<keyword evidence="5" id="KW-0372">Hormone</keyword>
<dbReference type="SMART" id="SM00078">
    <property type="entry name" value="IlGF"/>
    <property type="match status" value="1"/>
</dbReference>
<evidence type="ECO:0000313" key="11">
    <source>
        <dbReference type="RefSeq" id="XP_006208205.2"/>
    </source>
</evidence>
<dbReference type="Proteomes" id="UP001652581">
    <property type="component" value="Chromosome 4"/>
</dbReference>
<keyword evidence="4" id="KW-0165">Cleavage on pair of basic residues</keyword>
<dbReference type="FunCoup" id="A0A6I9IEB3">
    <property type="interactions" value="6"/>
</dbReference>
<dbReference type="GO" id="GO:0005576">
    <property type="term" value="C:extracellular region"/>
    <property type="evidence" value="ECO:0007669"/>
    <property type="project" value="UniProtKB-SubCell"/>
</dbReference>
<keyword evidence="8" id="KW-0732">Signal</keyword>
<sequence>MPPLLRICLLWLGLLLVRFSRELNDISRARRLCGRHLLEEIVKVCGNVSWSHFEEGKPFTQLLPQAMEKVETFIPDRLESPQTTFPVWGRGTDTVSTSASQEEAINNLKMQSLAEYQYRKANLPFKTRQEVFSYSEDINSYIREIVDFQKKSKNKIKTVSHLFWGNHPQRKRRGYSEKCCLKGCTKEELNIACLPYIDYTNLKKEASAFVTEIY</sequence>
<dbReference type="PROSITE" id="PS00262">
    <property type="entry name" value="INSULIN"/>
    <property type="match status" value="1"/>
</dbReference>
<keyword evidence="6" id="KW-1015">Disulfide bond</keyword>
<gene>
    <name evidence="11" type="primary">INSL6</name>
</gene>
<dbReference type="KEGG" id="vpc:102544782"/>
<feature type="signal peptide" evidence="8">
    <location>
        <begin position="1"/>
        <end position="22"/>
    </location>
</feature>
<protein>
    <submittedName>
        <fullName evidence="11">Insulin-like peptide INSL6</fullName>
    </submittedName>
</protein>
<dbReference type="PANTHER" id="PTHR12004:SF1">
    <property type="entry name" value="INSULIN-LIKE PEPTIDE INSL6"/>
    <property type="match status" value="1"/>
</dbReference>
<accession>A0A6I9IEB3</accession>
<dbReference type="InParanoid" id="A0A6I9IEB3"/>
<dbReference type="CTD" id="11172"/>
<feature type="domain" description="Insulin-like" evidence="9">
    <location>
        <begin position="30"/>
        <end position="193"/>
    </location>
</feature>
<dbReference type="GeneID" id="102544782"/>
<evidence type="ECO:0000256" key="2">
    <source>
        <dbReference type="ARBA" id="ARBA00009034"/>
    </source>
</evidence>
<dbReference type="SUPFAM" id="SSF56994">
    <property type="entry name" value="Insulin-like"/>
    <property type="match status" value="1"/>
</dbReference>
<dbReference type="PIRSF" id="PIRSF037062">
    <property type="entry name" value="Insulin-like_peptide_6"/>
    <property type="match status" value="1"/>
</dbReference>
<feature type="chain" id="PRO_5046096524" evidence="8">
    <location>
        <begin position="23"/>
        <end position="214"/>
    </location>
</feature>
<comment type="similarity">
    <text evidence="2 7">Belongs to the insulin family.</text>
</comment>
<evidence type="ECO:0000256" key="6">
    <source>
        <dbReference type="ARBA" id="ARBA00023157"/>
    </source>
</evidence>
<dbReference type="InterPro" id="IPR036438">
    <property type="entry name" value="Insulin-like_sf"/>
</dbReference>
<dbReference type="GO" id="GO:0005179">
    <property type="term" value="F:hormone activity"/>
    <property type="evidence" value="ECO:0007669"/>
    <property type="project" value="UniProtKB-KW"/>
</dbReference>
<dbReference type="AlphaFoldDB" id="A0A6I9IEB3"/>
<reference evidence="11" key="1">
    <citation type="submission" date="2025-08" db="UniProtKB">
        <authorList>
            <consortium name="RefSeq"/>
        </authorList>
    </citation>
    <scope>IDENTIFICATION</scope>
</reference>
<evidence type="ECO:0000256" key="8">
    <source>
        <dbReference type="SAM" id="SignalP"/>
    </source>
</evidence>
<evidence type="ECO:0000256" key="4">
    <source>
        <dbReference type="ARBA" id="ARBA00022685"/>
    </source>
</evidence>
<dbReference type="CDD" id="cd00101">
    <property type="entry name" value="IlGF_like"/>
    <property type="match status" value="1"/>
</dbReference>
<name>A0A6I9IEB3_VICPA</name>
<dbReference type="InterPro" id="IPR022353">
    <property type="entry name" value="Insulin_CS"/>
</dbReference>
<dbReference type="RefSeq" id="XP_006208205.2">
    <property type="nucleotide sequence ID" value="XM_006208143.3"/>
</dbReference>